<keyword evidence="5 7" id="KW-0472">Membrane</keyword>
<evidence type="ECO:0000256" key="2">
    <source>
        <dbReference type="ARBA" id="ARBA00022448"/>
    </source>
</evidence>
<keyword evidence="4 7" id="KW-1133">Transmembrane helix</keyword>
<keyword evidence="3 7" id="KW-0812">Transmembrane</keyword>
<dbReference type="InterPro" id="IPR020846">
    <property type="entry name" value="MFS_dom"/>
</dbReference>
<dbReference type="PROSITE" id="PS50850">
    <property type="entry name" value="MFS"/>
    <property type="match status" value="1"/>
</dbReference>
<comment type="subcellular location">
    <subcellularLocation>
        <location evidence="1">Membrane</location>
        <topology evidence="1">Multi-pass membrane protein</topology>
    </subcellularLocation>
</comment>
<dbReference type="GO" id="GO:0016020">
    <property type="term" value="C:membrane"/>
    <property type="evidence" value="ECO:0007669"/>
    <property type="project" value="UniProtKB-SubCell"/>
</dbReference>
<feature type="transmembrane region" description="Helical" evidence="7">
    <location>
        <begin position="370"/>
        <end position="388"/>
    </location>
</feature>
<feature type="transmembrane region" description="Helical" evidence="7">
    <location>
        <begin position="12"/>
        <end position="30"/>
    </location>
</feature>
<evidence type="ECO:0000256" key="7">
    <source>
        <dbReference type="SAM" id="Phobius"/>
    </source>
</evidence>
<reference evidence="9 10" key="1">
    <citation type="submission" date="2024-01" db="EMBL/GenBank/DDBJ databases">
        <title>The complete chloroplast genome sequence of Lithospermum erythrorhizon: insights into the phylogenetic relationship among Boraginaceae species and the maternal lineages of purple gromwells.</title>
        <authorList>
            <person name="Okada T."/>
            <person name="Watanabe K."/>
        </authorList>
    </citation>
    <scope>NUCLEOTIDE SEQUENCE [LARGE SCALE GENOMIC DNA]</scope>
</reference>
<dbReference type="FunFam" id="1.20.1250.20:FF:000232">
    <property type="entry name" value="Organic cation/carnitine transporter 7"/>
    <property type="match status" value="1"/>
</dbReference>
<accession>A0AAV3Q2R9</accession>
<evidence type="ECO:0000256" key="1">
    <source>
        <dbReference type="ARBA" id="ARBA00004141"/>
    </source>
</evidence>
<keyword evidence="2" id="KW-0813">Transport</keyword>
<comment type="similarity">
    <text evidence="6">Belongs to the major facilitator superfamily. Phosphate:H(+) symporter (TC 2.A.1.9) family.</text>
</comment>
<proteinExistence type="inferred from homology"/>
<dbReference type="SUPFAM" id="SSF103473">
    <property type="entry name" value="MFS general substrate transporter"/>
    <property type="match status" value="1"/>
</dbReference>
<dbReference type="Pfam" id="PF00083">
    <property type="entry name" value="Sugar_tr"/>
    <property type="match status" value="1"/>
</dbReference>
<evidence type="ECO:0000256" key="5">
    <source>
        <dbReference type="ARBA" id="ARBA00023136"/>
    </source>
</evidence>
<feature type="transmembrane region" description="Helical" evidence="7">
    <location>
        <begin position="395"/>
        <end position="413"/>
    </location>
</feature>
<evidence type="ECO:0000256" key="4">
    <source>
        <dbReference type="ARBA" id="ARBA00022989"/>
    </source>
</evidence>
<sequence length="519" mass="57274">MLVKWHDPQLQLRLLVSTIIILNIYLKPIYQIPVIRDDGEVYTVDEALGEVGFGQFQVWVLLYAGFGCVAEAMEVMILSFVGPEVKFEWNLSSSQEGLLTTVVFAGMLIGAYCWGVIADKYGRRAGLLSVAIVTTLPAFFSTFSPNYVSLLSLRMVVGLGLGGAPVYTSWFLEFVPKQNRGRWMVVFSTFWTIGTIFETSLAWIILPRLGWRWLLALSSLPAFATLFFYGLTVESPRYLYMQGRLIDAECILRKVATVNKKELPAGRLVAEKLTELHEDHDHEEVGQLLSHGREKDTVAHSHTGLSLLISLFSAKLVKSTLLLWVVFFGNSFAYYGIILLTSELVNENSSCGSIVLLSKPSEDTSLYRDVFITSLAELPGIVIAGITVDNIGRKFSMAIMYMLGCIFLLPLLFHQHEILTVVTLFGARMCIIGTFTIAGVYCPEIYPTSVRTTGVGVASAIGRIGGMICPAVAVGLTTNCHQMSAITLFEVVIIISGISVLFMPHETTGQELIDSLESD</sequence>
<dbReference type="AlphaFoldDB" id="A0AAV3Q2R9"/>
<feature type="transmembrane region" description="Helical" evidence="7">
    <location>
        <begin position="483"/>
        <end position="503"/>
    </location>
</feature>
<feature type="transmembrane region" description="Helical" evidence="7">
    <location>
        <begin position="211"/>
        <end position="231"/>
    </location>
</feature>
<feature type="transmembrane region" description="Helical" evidence="7">
    <location>
        <begin position="454"/>
        <end position="477"/>
    </location>
</feature>
<dbReference type="Gene3D" id="1.20.1250.20">
    <property type="entry name" value="MFS general substrate transporter like domains"/>
    <property type="match status" value="1"/>
</dbReference>
<protein>
    <submittedName>
        <fullName evidence="9">Secondary carrier transporter</fullName>
    </submittedName>
</protein>
<evidence type="ECO:0000256" key="3">
    <source>
        <dbReference type="ARBA" id="ARBA00022692"/>
    </source>
</evidence>
<dbReference type="InterPro" id="IPR036259">
    <property type="entry name" value="MFS_trans_sf"/>
</dbReference>
<dbReference type="InterPro" id="IPR005828">
    <property type="entry name" value="MFS_sugar_transport-like"/>
</dbReference>
<dbReference type="Proteomes" id="UP001454036">
    <property type="component" value="Unassembled WGS sequence"/>
</dbReference>
<keyword evidence="10" id="KW-1185">Reference proteome</keyword>
<evidence type="ECO:0000259" key="8">
    <source>
        <dbReference type="PROSITE" id="PS50850"/>
    </source>
</evidence>
<gene>
    <name evidence="9" type="ORF">LIER_14730</name>
</gene>
<feature type="transmembrane region" description="Helical" evidence="7">
    <location>
        <begin position="98"/>
        <end position="118"/>
    </location>
</feature>
<dbReference type="PANTHER" id="PTHR23511:SF44">
    <property type="entry name" value="MAJOR FACILITATOR, SUGAR TRANSPORTER, MAJOR FACILITATOR SUPERFAMILY"/>
    <property type="match status" value="1"/>
</dbReference>
<feature type="transmembrane region" description="Helical" evidence="7">
    <location>
        <begin position="58"/>
        <end position="78"/>
    </location>
</feature>
<name>A0AAV3Q2R9_LITER</name>
<dbReference type="GO" id="GO:0022857">
    <property type="term" value="F:transmembrane transporter activity"/>
    <property type="evidence" value="ECO:0007669"/>
    <property type="project" value="InterPro"/>
</dbReference>
<feature type="transmembrane region" description="Helical" evidence="7">
    <location>
        <begin position="150"/>
        <end position="172"/>
    </location>
</feature>
<comment type="caution">
    <text evidence="9">The sequence shown here is derived from an EMBL/GenBank/DDBJ whole genome shotgun (WGS) entry which is preliminary data.</text>
</comment>
<feature type="transmembrane region" description="Helical" evidence="7">
    <location>
        <begin position="125"/>
        <end position="144"/>
    </location>
</feature>
<feature type="transmembrane region" description="Helical" evidence="7">
    <location>
        <begin position="321"/>
        <end position="340"/>
    </location>
</feature>
<dbReference type="EMBL" id="BAABME010003114">
    <property type="protein sequence ID" value="GAA0157472.1"/>
    <property type="molecule type" value="Genomic_DNA"/>
</dbReference>
<evidence type="ECO:0000313" key="9">
    <source>
        <dbReference type="EMBL" id="GAA0157472.1"/>
    </source>
</evidence>
<feature type="transmembrane region" description="Helical" evidence="7">
    <location>
        <begin position="184"/>
        <end position="205"/>
    </location>
</feature>
<evidence type="ECO:0000256" key="6">
    <source>
        <dbReference type="ARBA" id="ARBA00044504"/>
    </source>
</evidence>
<organism evidence="9 10">
    <name type="scientific">Lithospermum erythrorhizon</name>
    <name type="common">Purple gromwell</name>
    <name type="synonym">Lithospermum officinale var. erythrorhizon</name>
    <dbReference type="NCBI Taxonomy" id="34254"/>
    <lineage>
        <taxon>Eukaryota</taxon>
        <taxon>Viridiplantae</taxon>
        <taxon>Streptophyta</taxon>
        <taxon>Embryophyta</taxon>
        <taxon>Tracheophyta</taxon>
        <taxon>Spermatophyta</taxon>
        <taxon>Magnoliopsida</taxon>
        <taxon>eudicotyledons</taxon>
        <taxon>Gunneridae</taxon>
        <taxon>Pentapetalae</taxon>
        <taxon>asterids</taxon>
        <taxon>lamiids</taxon>
        <taxon>Boraginales</taxon>
        <taxon>Boraginaceae</taxon>
        <taxon>Boraginoideae</taxon>
        <taxon>Lithospermeae</taxon>
        <taxon>Lithospermum</taxon>
    </lineage>
</organism>
<feature type="domain" description="Major facilitator superfamily (MFS) profile" evidence="8">
    <location>
        <begin position="60"/>
        <end position="508"/>
    </location>
</feature>
<evidence type="ECO:0000313" key="10">
    <source>
        <dbReference type="Proteomes" id="UP001454036"/>
    </source>
</evidence>
<dbReference type="PANTHER" id="PTHR23511">
    <property type="entry name" value="SYNAPTIC VESICLE GLYCOPROTEIN 2"/>
    <property type="match status" value="1"/>
</dbReference>
<feature type="transmembrane region" description="Helical" evidence="7">
    <location>
        <begin position="419"/>
        <end position="442"/>
    </location>
</feature>